<dbReference type="AlphaFoldDB" id="A0AAJ2P2C9"/>
<reference evidence="3" key="1">
    <citation type="submission" date="2019-10" db="EMBL/GenBank/DDBJ databases">
        <title>Malate fermentation in French cider.</title>
        <authorList>
            <person name="Cousin F.J."/>
            <person name="Medina Fernandez S."/>
            <person name="Misery B."/>
            <person name="Laplace J.-M."/>
            <person name="Cretenet M."/>
        </authorList>
    </citation>
    <scope>NUCLEOTIDE SEQUENCE</scope>
    <source>
        <strain evidence="3">UCMA15129</strain>
    </source>
</reference>
<dbReference type="SUPFAM" id="SSF53756">
    <property type="entry name" value="UDP-Glycosyltransferase/glycogen phosphorylase"/>
    <property type="match status" value="1"/>
</dbReference>
<dbReference type="Proteomes" id="UP001281024">
    <property type="component" value="Unassembled WGS sequence"/>
</dbReference>
<sequence length="359" mass="41677">MKINIVLPENMNIPIGGYKLIFQYANEFLSLGNDITIFFLAGIKQDKSSFYNFIRFYHRKFFNKQKYRQVNWFNFDNGIKLKFDVKKRSEIDDADIVIATSASTSAFTNNLDESKGKKIYFIQNLEAWQGRSLEKVYDTYRYRKMHKVVIANWLASEVEKATGDRPPIVPNFIDNSEFYLENSLSGRRNVVSLLNHTQETKRTTFGIEILKEVKKIVPDLEVRLFGVYAEPENLPNYFHYYFQPTRNQMRKEIYGESKIYFMPTILEGWSLTGMEAMASGAMVLGSDIGGLRDYCFNGSNSILIDQNNKKEFVSSIVKYLSNDAIRIKLVEQSLKDMNRYSLQKSSKIFLDIISSVTNN</sequence>
<evidence type="ECO:0000313" key="3">
    <source>
        <dbReference type="EMBL" id="MDV7714403.1"/>
    </source>
</evidence>
<dbReference type="GO" id="GO:0009103">
    <property type="term" value="P:lipopolysaccharide biosynthetic process"/>
    <property type="evidence" value="ECO:0007669"/>
    <property type="project" value="TreeGrafter"/>
</dbReference>
<comment type="caution">
    <text evidence="3">The sequence shown here is derived from an EMBL/GenBank/DDBJ whole genome shotgun (WGS) entry which is preliminary data.</text>
</comment>
<dbReference type="CDD" id="cd03801">
    <property type="entry name" value="GT4_PimA-like"/>
    <property type="match status" value="1"/>
</dbReference>
<gene>
    <name evidence="3" type="ORF">GA838_01215</name>
</gene>
<evidence type="ECO:0000256" key="1">
    <source>
        <dbReference type="ARBA" id="ARBA00022679"/>
    </source>
</evidence>
<evidence type="ECO:0000313" key="4">
    <source>
        <dbReference type="Proteomes" id="UP001281024"/>
    </source>
</evidence>
<dbReference type="Pfam" id="PF00534">
    <property type="entry name" value="Glycos_transf_1"/>
    <property type="match status" value="1"/>
</dbReference>
<keyword evidence="1" id="KW-0808">Transferase</keyword>
<dbReference type="EMBL" id="WERV01000001">
    <property type="protein sequence ID" value="MDV7714403.1"/>
    <property type="molecule type" value="Genomic_DNA"/>
</dbReference>
<name>A0AAJ2P2C9_OENOE</name>
<dbReference type="InterPro" id="IPR001296">
    <property type="entry name" value="Glyco_trans_1"/>
</dbReference>
<dbReference type="GO" id="GO:0016757">
    <property type="term" value="F:glycosyltransferase activity"/>
    <property type="evidence" value="ECO:0007669"/>
    <property type="project" value="InterPro"/>
</dbReference>
<dbReference type="RefSeq" id="WP_317767812.1">
    <property type="nucleotide sequence ID" value="NZ_WERV01000001.1"/>
</dbReference>
<dbReference type="PANTHER" id="PTHR46401">
    <property type="entry name" value="GLYCOSYLTRANSFERASE WBBK-RELATED"/>
    <property type="match status" value="1"/>
</dbReference>
<dbReference type="PANTHER" id="PTHR46401:SF2">
    <property type="entry name" value="GLYCOSYLTRANSFERASE WBBK-RELATED"/>
    <property type="match status" value="1"/>
</dbReference>
<dbReference type="Gene3D" id="3.40.50.2000">
    <property type="entry name" value="Glycogen Phosphorylase B"/>
    <property type="match status" value="1"/>
</dbReference>
<evidence type="ECO:0000259" key="2">
    <source>
        <dbReference type="Pfam" id="PF00534"/>
    </source>
</evidence>
<organism evidence="3 4">
    <name type="scientific">Oenococcus oeni</name>
    <name type="common">Leuconostoc oenos</name>
    <dbReference type="NCBI Taxonomy" id="1247"/>
    <lineage>
        <taxon>Bacteria</taxon>
        <taxon>Bacillati</taxon>
        <taxon>Bacillota</taxon>
        <taxon>Bacilli</taxon>
        <taxon>Lactobacillales</taxon>
        <taxon>Lactobacillaceae</taxon>
        <taxon>Oenococcus</taxon>
    </lineage>
</organism>
<proteinExistence type="predicted"/>
<protein>
    <submittedName>
        <fullName evidence="3">Glycosyltransferase</fullName>
    </submittedName>
</protein>
<dbReference type="Gene3D" id="3.40.50.11090">
    <property type="match status" value="1"/>
</dbReference>
<accession>A0AAJ2P2C9</accession>
<feature type="domain" description="Glycosyl transferase family 1" evidence="2">
    <location>
        <begin position="189"/>
        <end position="332"/>
    </location>
</feature>